<keyword evidence="2" id="KW-0285">Flavoprotein</keyword>
<evidence type="ECO:0000313" key="8">
    <source>
        <dbReference type="EMBL" id="KAK7040742.1"/>
    </source>
</evidence>
<dbReference type="SUPFAM" id="SSF51905">
    <property type="entry name" value="FAD/NAD(P)-binding domain"/>
    <property type="match status" value="1"/>
</dbReference>
<dbReference type="GO" id="GO:0004497">
    <property type="term" value="F:monooxygenase activity"/>
    <property type="evidence" value="ECO:0007669"/>
    <property type="project" value="UniProtKB-KW"/>
</dbReference>
<dbReference type="GO" id="GO:0071949">
    <property type="term" value="F:FAD binding"/>
    <property type="evidence" value="ECO:0007669"/>
    <property type="project" value="InterPro"/>
</dbReference>
<proteinExistence type="inferred from homology"/>
<dbReference type="AlphaFoldDB" id="A0AAW0CQH0"/>
<dbReference type="Proteomes" id="UP001383192">
    <property type="component" value="Unassembled WGS sequence"/>
</dbReference>
<feature type="region of interest" description="Disordered" evidence="6">
    <location>
        <begin position="331"/>
        <end position="350"/>
    </location>
</feature>
<keyword evidence="4" id="KW-0560">Oxidoreductase</keyword>
<comment type="caution">
    <text evidence="8">The sequence shown here is derived from an EMBL/GenBank/DDBJ whole genome shotgun (WGS) entry which is preliminary data.</text>
</comment>
<reference evidence="8 9" key="1">
    <citation type="submission" date="2024-01" db="EMBL/GenBank/DDBJ databases">
        <title>A draft genome for a cacao thread blight-causing isolate of Paramarasmius palmivorus.</title>
        <authorList>
            <person name="Baruah I.K."/>
            <person name="Bukari Y."/>
            <person name="Amoako-Attah I."/>
            <person name="Meinhardt L.W."/>
            <person name="Bailey B.A."/>
            <person name="Cohen S.P."/>
        </authorList>
    </citation>
    <scope>NUCLEOTIDE SEQUENCE [LARGE SCALE GENOMIC DNA]</scope>
    <source>
        <strain evidence="8 9">GH-12</strain>
    </source>
</reference>
<dbReference type="PANTHER" id="PTHR13789:SF306">
    <property type="entry name" value="HYDROXYLASE, PUTATIVE-RELATED"/>
    <property type="match status" value="1"/>
</dbReference>
<sequence length="350" mass="40080">MDQHGDLHSHLLEIAIQEGVEIRYNSEVTCLTDTGAVVLANDELIEPNLIVGADGQTSLTRKYLSSKEVPEEVPSDQLTLLFSIPTERMRDDEDLRHLISTDLKIWLGDSYVCQGHLSHGSEEYSLLLSYSIDDDLSEYRENWTRRYSVEHFDLDYDRFELSLRKLLQMAEYTIPTSYATRPLLESLVCDDGRLVLVGEAAHPLVPGGVQPTAMCLEDAEILGNLLSRLQSKEDLPRFLSAYEELRLPRCREADGYETRNRTVFTLPKGPAQKMRDAKLRWGTAEWDQLSEDKFWEVWGDEVKFYPFDASEKADDWWVKWGALLLRQNSRNGENLLTPPTPTVEVSISNH</sequence>
<dbReference type="Gene3D" id="3.50.50.60">
    <property type="entry name" value="FAD/NAD(P)-binding domain"/>
    <property type="match status" value="1"/>
</dbReference>
<evidence type="ECO:0000256" key="5">
    <source>
        <dbReference type="ARBA" id="ARBA00023033"/>
    </source>
</evidence>
<evidence type="ECO:0000256" key="1">
    <source>
        <dbReference type="ARBA" id="ARBA00007992"/>
    </source>
</evidence>
<keyword evidence="9" id="KW-1185">Reference proteome</keyword>
<accession>A0AAW0CQH0</accession>
<dbReference type="InterPro" id="IPR002938">
    <property type="entry name" value="FAD-bd"/>
</dbReference>
<comment type="similarity">
    <text evidence="1">Belongs to the paxM FAD-dependent monooxygenase family.</text>
</comment>
<keyword evidence="3" id="KW-0274">FAD</keyword>
<protein>
    <recommendedName>
        <fullName evidence="7">FAD-binding domain-containing protein</fullName>
    </recommendedName>
</protein>
<evidence type="ECO:0000256" key="6">
    <source>
        <dbReference type="SAM" id="MobiDB-lite"/>
    </source>
</evidence>
<dbReference type="EMBL" id="JAYKXP010000036">
    <property type="protein sequence ID" value="KAK7040742.1"/>
    <property type="molecule type" value="Genomic_DNA"/>
</dbReference>
<evidence type="ECO:0000256" key="2">
    <source>
        <dbReference type="ARBA" id="ARBA00022630"/>
    </source>
</evidence>
<evidence type="ECO:0000313" key="9">
    <source>
        <dbReference type="Proteomes" id="UP001383192"/>
    </source>
</evidence>
<evidence type="ECO:0000259" key="7">
    <source>
        <dbReference type="Pfam" id="PF01494"/>
    </source>
</evidence>
<organism evidence="8 9">
    <name type="scientific">Paramarasmius palmivorus</name>
    <dbReference type="NCBI Taxonomy" id="297713"/>
    <lineage>
        <taxon>Eukaryota</taxon>
        <taxon>Fungi</taxon>
        <taxon>Dikarya</taxon>
        <taxon>Basidiomycota</taxon>
        <taxon>Agaricomycotina</taxon>
        <taxon>Agaricomycetes</taxon>
        <taxon>Agaricomycetidae</taxon>
        <taxon>Agaricales</taxon>
        <taxon>Marasmiineae</taxon>
        <taxon>Marasmiaceae</taxon>
        <taxon>Paramarasmius</taxon>
    </lineage>
</organism>
<dbReference type="PANTHER" id="PTHR13789">
    <property type="entry name" value="MONOOXYGENASE"/>
    <property type="match status" value="1"/>
</dbReference>
<evidence type="ECO:0000256" key="3">
    <source>
        <dbReference type="ARBA" id="ARBA00022827"/>
    </source>
</evidence>
<dbReference type="InterPro" id="IPR050493">
    <property type="entry name" value="FAD-dep_Monooxygenase_BioMet"/>
</dbReference>
<dbReference type="InterPro" id="IPR036188">
    <property type="entry name" value="FAD/NAD-bd_sf"/>
</dbReference>
<feature type="domain" description="FAD-binding" evidence="7">
    <location>
        <begin position="7"/>
        <end position="251"/>
    </location>
</feature>
<keyword evidence="5" id="KW-0503">Monooxygenase</keyword>
<name>A0AAW0CQH0_9AGAR</name>
<gene>
    <name evidence="8" type="ORF">VNI00_009648</name>
</gene>
<evidence type="ECO:0000256" key="4">
    <source>
        <dbReference type="ARBA" id="ARBA00023002"/>
    </source>
</evidence>
<dbReference type="Pfam" id="PF01494">
    <property type="entry name" value="FAD_binding_3"/>
    <property type="match status" value="1"/>
</dbReference>